<dbReference type="EMBL" id="CDQK01000002">
    <property type="protein sequence ID" value="CEP21732.1"/>
    <property type="molecule type" value="Genomic_DNA"/>
</dbReference>
<evidence type="ECO:0000256" key="5">
    <source>
        <dbReference type="ARBA" id="ARBA00023125"/>
    </source>
</evidence>
<comment type="subcellular location">
    <subcellularLocation>
        <location evidence="1">Nucleus</location>
    </subcellularLocation>
</comment>
<dbReference type="GO" id="GO:0045944">
    <property type="term" value="P:positive regulation of transcription by RNA polymerase II"/>
    <property type="evidence" value="ECO:0007669"/>
    <property type="project" value="TreeGrafter"/>
</dbReference>
<dbReference type="Pfam" id="PF04082">
    <property type="entry name" value="Fungal_trans"/>
    <property type="match status" value="1"/>
</dbReference>
<reference evidence="10" key="1">
    <citation type="submission" date="2014-12" db="EMBL/GenBank/DDBJ databases">
        <authorList>
            <person name="Jaenicke S."/>
        </authorList>
    </citation>
    <scope>NUCLEOTIDE SEQUENCE [LARGE SCALE GENOMIC DNA]</scope>
    <source>
        <strain evidence="10">CBS1600</strain>
    </source>
</reference>
<accession>A0A0H5C2E8</accession>
<keyword evidence="4" id="KW-0805">Transcription regulation</keyword>
<proteinExistence type="predicted"/>
<dbReference type="SMART" id="SM00906">
    <property type="entry name" value="Fungal_trans"/>
    <property type="match status" value="1"/>
</dbReference>
<dbReference type="CDD" id="cd00067">
    <property type="entry name" value="GAL4"/>
    <property type="match status" value="1"/>
</dbReference>
<gene>
    <name evidence="10" type="ORF">BN1211_1926</name>
    <name evidence="11" type="ORF">CYBJADRAFT_130198</name>
</gene>
<dbReference type="PROSITE" id="PS00463">
    <property type="entry name" value="ZN2_CY6_FUNGAL_1"/>
    <property type="match status" value="1"/>
</dbReference>
<evidence type="ECO:0000256" key="4">
    <source>
        <dbReference type="ARBA" id="ARBA00023015"/>
    </source>
</evidence>
<evidence type="ECO:0000313" key="13">
    <source>
        <dbReference type="Proteomes" id="UP000094389"/>
    </source>
</evidence>
<dbReference type="PROSITE" id="PS50048">
    <property type="entry name" value="ZN2_CY6_FUNGAL_2"/>
    <property type="match status" value="1"/>
</dbReference>
<dbReference type="SMART" id="SM00066">
    <property type="entry name" value="GAL4"/>
    <property type="match status" value="1"/>
</dbReference>
<dbReference type="InterPro" id="IPR036864">
    <property type="entry name" value="Zn2-C6_fun-type_DNA-bd_sf"/>
</dbReference>
<dbReference type="CDD" id="cd12148">
    <property type="entry name" value="fungal_TF_MHR"/>
    <property type="match status" value="1"/>
</dbReference>
<dbReference type="EMBL" id="KV453936">
    <property type="protein sequence ID" value="ODV72226.1"/>
    <property type="molecule type" value="Genomic_DNA"/>
</dbReference>
<evidence type="ECO:0000259" key="9">
    <source>
        <dbReference type="PROSITE" id="PS50048"/>
    </source>
</evidence>
<feature type="transmembrane region" description="Helical" evidence="8">
    <location>
        <begin position="478"/>
        <end position="499"/>
    </location>
</feature>
<keyword evidence="8" id="KW-0472">Membrane</keyword>
<keyword evidence="5" id="KW-0238">DNA-binding</keyword>
<dbReference type="RefSeq" id="XP_020069265.1">
    <property type="nucleotide sequence ID" value="XM_020212902.1"/>
</dbReference>
<evidence type="ECO:0000313" key="12">
    <source>
        <dbReference type="Proteomes" id="UP000038830"/>
    </source>
</evidence>
<feature type="domain" description="Zn(2)-C6 fungal-type" evidence="9">
    <location>
        <begin position="33"/>
        <end position="63"/>
    </location>
</feature>
<sequence>MSRQEPHGSQGSQITFKVAKEKANPKVTHNQGACTWCKSKRRKCDGKYPVCSLCENAGVECTIKDATTGRVIPRNYIEQLEKKVAELQRSAGTPTKNNSTEAPRRRDLEMEVGYITLGAGSESVGYIGDSSAYSIARAITSTIDYYSNPAKNSSTPEDIQRELDQIPFVKPSLGMAYNYLSAYYDNVQTQYPFMDWQTVTRWFSEVMQEDSSEPAPLFFIYMICAIGSQIYNTNTAKLYTRMYYNKSLESIGYLLETTTLETVQVYLMLSVFSQKMPDASSIWQTTGLAIRTSVILGLHREPYRKNKEDKSQLRYWIFWSAYGLERINGCVLGRPFCISDIDIDVSLPEPPEPTVAMHVIKIRRIQSHICSFIYRPVRLINSDEDVDTTRRDIVLELNEWMSTFPHKQHSSSMFETEYWREITYHNSMLLLLRPVVLEVAQMKGRVNDNKLEWFKAFTHSASSICHNYKGLHSRGKLVYTWLGMHCVFVSGLSFLYCAWIDATNCLKLLDNNPVLYDTINASSSILHVFAERFTTAVVFRDTFDRVVRCVMSLINKNSPQMVSMSSTGIKEYLGYQLTTQPNPELEMHELWDFLDTTGDKFLKDIFNDMEGELKYI</sequence>
<dbReference type="InterPro" id="IPR052202">
    <property type="entry name" value="Yeast_MetPath_Reg"/>
</dbReference>
<dbReference type="GO" id="GO:0005634">
    <property type="term" value="C:nucleus"/>
    <property type="evidence" value="ECO:0007669"/>
    <property type="project" value="UniProtKB-SubCell"/>
</dbReference>
<dbReference type="Gene3D" id="4.10.240.10">
    <property type="entry name" value="Zn(2)-C6 fungal-type DNA-binding domain"/>
    <property type="match status" value="1"/>
</dbReference>
<organism evidence="10 12">
    <name type="scientific">Cyberlindnera jadinii (strain ATCC 18201 / CBS 1600 / BCRC 20928 / JCM 3617 / NBRC 0987 / NRRL Y-1542)</name>
    <name type="common">Torula yeast</name>
    <name type="synonym">Candida utilis</name>
    <dbReference type="NCBI Taxonomy" id="983966"/>
    <lineage>
        <taxon>Eukaryota</taxon>
        <taxon>Fungi</taxon>
        <taxon>Dikarya</taxon>
        <taxon>Ascomycota</taxon>
        <taxon>Saccharomycotina</taxon>
        <taxon>Saccharomycetes</taxon>
        <taxon>Phaffomycetales</taxon>
        <taxon>Phaffomycetaceae</taxon>
        <taxon>Cyberlindnera</taxon>
    </lineage>
</organism>
<dbReference type="AlphaFoldDB" id="A0A0H5C2E8"/>
<dbReference type="GO" id="GO:0000981">
    <property type="term" value="F:DNA-binding transcription factor activity, RNA polymerase II-specific"/>
    <property type="evidence" value="ECO:0007669"/>
    <property type="project" value="InterPro"/>
</dbReference>
<dbReference type="OMA" id="WSQIRYA"/>
<evidence type="ECO:0000256" key="6">
    <source>
        <dbReference type="ARBA" id="ARBA00023163"/>
    </source>
</evidence>
<accession>A0A1E4RYA2</accession>
<dbReference type="Proteomes" id="UP000094389">
    <property type="component" value="Unassembled WGS sequence"/>
</dbReference>
<keyword evidence="13" id="KW-1185">Reference proteome</keyword>
<name>A0A0H5C2E8_CYBJN</name>
<dbReference type="GeneID" id="30987298"/>
<dbReference type="OrthoDB" id="2399539at2759"/>
<evidence type="ECO:0000256" key="3">
    <source>
        <dbReference type="ARBA" id="ARBA00022833"/>
    </source>
</evidence>
<evidence type="ECO:0000313" key="10">
    <source>
        <dbReference type="EMBL" id="CEP21732.1"/>
    </source>
</evidence>
<dbReference type="SUPFAM" id="SSF57701">
    <property type="entry name" value="Zn2/Cys6 DNA-binding domain"/>
    <property type="match status" value="1"/>
</dbReference>
<dbReference type="PANTHER" id="PTHR47782:SF12">
    <property type="entry name" value="ZN(II)2CYS6 TRANSCRIPTION FACTOR (EUROFUNG)"/>
    <property type="match status" value="1"/>
</dbReference>
<dbReference type="InterPro" id="IPR001138">
    <property type="entry name" value="Zn2Cys6_DnaBD"/>
</dbReference>
<evidence type="ECO:0000256" key="8">
    <source>
        <dbReference type="SAM" id="Phobius"/>
    </source>
</evidence>
<evidence type="ECO:0000256" key="2">
    <source>
        <dbReference type="ARBA" id="ARBA00022723"/>
    </source>
</evidence>
<keyword evidence="8" id="KW-1133">Transmembrane helix</keyword>
<dbReference type="Pfam" id="PF00172">
    <property type="entry name" value="Zn_clus"/>
    <property type="match status" value="1"/>
</dbReference>
<reference evidence="12" key="2">
    <citation type="journal article" date="2015" name="J. Biotechnol.">
        <title>The structure of the Cyberlindnera jadinii genome and its relation to Candida utilis analyzed by the occurrence of single nucleotide polymorphisms.</title>
        <authorList>
            <person name="Rupp O."/>
            <person name="Brinkrolf K."/>
            <person name="Buerth C."/>
            <person name="Kunigo M."/>
            <person name="Schneider J."/>
            <person name="Jaenicke S."/>
            <person name="Goesmann A."/>
            <person name="Puehler A."/>
            <person name="Jaeger K.-E."/>
            <person name="Ernst J.F."/>
        </authorList>
    </citation>
    <scope>NUCLEOTIDE SEQUENCE [LARGE SCALE GENOMIC DNA]</scope>
    <source>
        <strain evidence="12">ATCC 18201 / CBS 1600 / BCRC 20928 / JCM 3617 / NBRC 0987 / NRRL Y-1542</strain>
    </source>
</reference>
<evidence type="ECO:0000256" key="1">
    <source>
        <dbReference type="ARBA" id="ARBA00004123"/>
    </source>
</evidence>
<keyword evidence="8" id="KW-0812">Transmembrane</keyword>
<dbReference type="STRING" id="983966.A0A0H5C2E8"/>
<reference evidence="11 13" key="3">
    <citation type="journal article" date="2016" name="Proc. Natl. Acad. Sci. U.S.A.">
        <title>Comparative genomics of biotechnologically important yeasts.</title>
        <authorList>
            <person name="Riley R."/>
            <person name="Haridas S."/>
            <person name="Wolfe K.H."/>
            <person name="Lopes M.R."/>
            <person name="Hittinger C.T."/>
            <person name="Goeker M."/>
            <person name="Salamov A.A."/>
            <person name="Wisecaver J.H."/>
            <person name="Long T.M."/>
            <person name="Calvey C.H."/>
            <person name="Aerts A.L."/>
            <person name="Barry K.W."/>
            <person name="Choi C."/>
            <person name="Clum A."/>
            <person name="Coughlan A.Y."/>
            <person name="Deshpande S."/>
            <person name="Douglass A.P."/>
            <person name="Hanson S.J."/>
            <person name="Klenk H.-P."/>
            <person name="LaButti K.M."/>
            <person name="Lapidus A."/>
            <person name="Lindquist E.A."/>
            <person name="Lipzen A.M."/>
            <person name="Meier-Kolthoff J.P."/>
            <person name="Ohm R.A."/>
            <person name="Otillar R.P."/>
            <person name="Pangilinan J.L."/>
            <person name="Peng Y."/>
            <person name="Rokas A."/>
            <person name="Rosa C.A."/>
            <person name="Scheuner C."/>
            <person name="Sibirny A.A."/>
            <person name="Slot J.C."/>
            <person name="Stielow J.B."/>
            <person name="Sun H."/>
            <person name="Kurtzman C.P."/>
            <person name="Blackwell M."/>
            <person name="Grigoriev I.V."/>
            <person name="Jeffries T.W."/>
        </authorList>
    </citation>
    <scope>NUCLEOTIDE SEQUENCE [LARGE SCALE GENOMIC DNA]</scope>
    <source>
        <strain evidence="13">ATCC 18201 / CBS 1600 / BCRC 20928 / JCM 3617 / NBRC 0987 / NRRL Y-1542</strain>
        <strain evidence="11">NRRL Y-1542</strain>
    </source>
</reference>
<keyword evidence="2" id="KW-0479">Metal-binding</keyword>
<keyword evidence="7" id="KW-0539">Nucleus</keyword>
<dbReference type="GO" id="GO:0043565">
    <property type="term" value="F:sequence-specific DNA binding"/>
    <property type="evidence" value="ECO:0007669"/>
    <property type="project" value="TreeGrafter"/>
</dbReference>
<protein>
    <recommendedName>
        <fullName evidence="9">Zn(2)-C6 fungal-type domain-containing protein</fullName>
    </recommendedName>
</protein>
<evidence type="ECO:0000256" key="7">
    <source>
        <dbReference type="ARBA" id="ARBA00023242"/>
    </source>
</evidence>
<dbReference type="PANTHER" id="PTHR47782">
    <property type="entry name" value="ZN(II)2CYS6 TRANSCRIPTION FACTOR (EUROFUNG)-RELATED"/>
    <property type="match status" value="1"/>
</dbReference>
<dbReference type="InterPro" id="IPR007219">
    <property type="entry name" value="XnlR_reg_dom"/>
</dbReference>
<keyword evidence="3" id="KW-0862">Zinc</keyword>
<dbReference type="GO" id="GO:0008270">
    <property type="term" value="F:zinc ion binding"/>
    <property type="evidence" value="ECO:0007669"/>
    <property type="project" value="InterPro"/>
</dbReference>
<dbReference type="GO" id="GO:0006351">
    <property type="term" value="P:DNA-templated transcription"/>
    <property type="evidence" value="ECO:0007669"/>
    <property type="project" value="InterPro"/>
</dbReference>
<evidence type="ECO:0000313" key="11">
    <source>
        <dbReference type="EMBL" id="ODV72226.1"/>
    </source>
</evidence>
<keyword evidence="6" id="KW-0804">Transcription</keyword>
<dbReference type="Proteomes" id="UP000038830">
    <property type="component" value="Unassembled WGS sequence"/>
</dbReference>